<dbReference type="InterPro" id="IPR050228">
    <property type="entry name" value="Carboxylesterase_BioH"/>
</dbReference>
<dbReference type="PANTHER" id="PTHR43194">
    <property type="entry name" value="HYDROLASE ALPHA/BETA FOLD FAMILY"/>
    <property type="match status" value="1"/>
</dbReference>
<dbReference type="AlphaFoldDB" id="A0A2U8I489"/>
<dbReference type="EC" id="3.1.1.85" evidence="5"/>
<dbReference type="NCBIfam" id="TIGR01738">
    <property type="entry name" value="bioH"/>
    <property type="match status" value="1"/>
</dbReference>
<evidence type="ECO:0000256" key="4">
    <source>
        <dbReference type="ARBA" id="ARBA00022801"/>
    </source>
</evidence>
<dbReference type="RefSeq" id="WP_072550195.1">
    <property type="nucleotide sequence ID" value="NZ_CP021659.1"/>
</dbReference>
<dbReference type="Pfam" id="PF00561">
    <property type="entry name" value="Abhydrolase_1"/>
    <property type="match status" value="1"/>
</dbReference>
<proteinExistence type="inferred from homology"/>
<name>A0A2U8I489_9GAMM</name>
<organism evidence="7 8">
    <name type="scientific">Candidatus Fukatsuia symbiotica</name>
    <dbReference type="NCBI Taxonomy" id="1878942"/>
    <lineage>
        <taxon>Bacteria</taxon>
        <taxon>Pseudomonadati</taxon>
        <taxon>Pseudomonadota</taxon>
        <taxon>Gammaproteobacteria</taxon>
        <taxon>Enterobacterales</taxon>
        <taxon>Yersiniaceae</taxon>
        <taxon>Candidatus Fukatsuia</taxon>
    </lineage>
</organism>
<dbReference type="UniPathway" id="UPA00078"/>
<dbReference type="KEGG" id="fsm:CCS41_04860"/>
<accession>A0A2U8I489</accession>
<keyword evidence="8" id="KW-1185">Reference proteome</keyword>
<feature type="binding site" evidence="5">
    <location>
        <position position="22"/>
    </location>
    <ligand>
        <name>substrate</name>
    </ligand>
</feature>
<comment type="catalytic activity">
    <reaction evidence="5">
        <text>6-carboxyhexanoyl-[ACP] methyl ester + H2O = 6-carboxyhexanoyl-[ACP] + methanol + H(+)</text>
        <dbReference type="Rhea" id="RHEA:42700"/>
        <dbReference type="Rhea" id="RHEA-COMP:9955"/>
        <dbReference type="Rhea" id="RHEA-COMP:10186"/>
        <dbReference type="ChEBI" id="CHEBI:15377"/>
        <dbReference type="ChEBI" id="CHEBI:15378"/>
        <dbReference type="ChEBI" id="CHEBI:17790"/>
        <dbReference type="ChEBI" id="CHEBI:78846"/>
        <dbReference type="ChEBI" id="CHEBI:82735"/>
        <dbReference type="EC" id="3.1.1.85"/>
    </reaction>
</comment>
<evidence type="ECO:0000313" key="7">
    <source>
        <dbReference type="EMBL" id="AWK13957.1"/>
    </source>
</evidence>
<comment type="similarity">
    <text evidence="5">Belongs to the AB hydrolase superfamily. Carboxylesterase BioH family.</text>
</comment>
<dbReference type="GO" id="GO:0005737">
    <property type="term" value="C:cytoplasm"/>
    <property type="evidence" value="ECO:0007669"/>
    <property type="project" value="UniProtKB-SubCell"/>
</dbReference>
<keyword evidence="3 5" id="KW-0093">Biotin biosynthesis</keyword>
<dbReference type="OrthoDB" id="9780744at2"/>
<dbReference type="Proteomes" id="UP000261875">
    <property type="component" value="Chromosome"/>
</dbReference>
<feature type="binding site" evidence="5">
    <location>
        <position position="233"/>
    </location>
    <ligand>
        <name>substrate</name>
    </ligand>
</feature>
<evidence type="ECO:0000256" key="3">
    <source>
        <dbReference type="ARBA" id="ARBA00022756"/>
    </source>
</evidence>
<dbReference type="GO" id="GO:0009102">
    <property type="term" value="P:biotin biosynthetic process"/>
    <property type="evidence" value="ECO:0007669"/>
    <property type="project" value="UniProtKB-UniRule"/>
</dbReference>
<sequence>MTQLYWHTCGKGHHDFVLLHGWGLNAEVWRCIIDRFVPHFRLHLVDLPGYGRSNGYGAMSLAEMSARVLTQAPTKALWLGWSMGGLVASQIALSQPERVQGLITVASSPCFSAQDQWPGIKLEVLNEFQQQLNNNLQRTIKRFLSLQVLGTASAQQDRQLLQSLVLHHQRPEVLTAGLKILHTTDLRTALTDFSRPFLRIYGNLDGLVPSKIATLLDGVWPTTQSAIIDKAAHAPFISHPDDFSSLIIRFSQQNDLCD</sequence>
<dbReference type="SUPFAM" id="SSF53474">
    <property type="entry name" value="alpha/beta-Hydrolases"/>
    <property type="match status" value="1"/>
</dbReference>
<dbReference type="STRING" id="1878942.GCA_900128755_01185"/>
<feature type="domain" description="AB hydrolase-1" evidence="6">
    <location>
        <begin position="16"/>
        <end position="240"/>
    </location>
</feature>
<dbReference type="EMBL" id="CP021659">
    <property type="protein sequence ID" value="AWK13957.1"/>
    <property type="molecule type" value="Genomic_DNA"/>
</dbReference>
<dbReference type="GO" id="GO:0090499">
    <property type="term" value="F:pimelyl-[acyl-carrier protein] methyl ester esterase activity"/>
    <property type="evidence" value="ECO:0007669"/>
    <property type="project" value="UniProtKB-EC"/>
</dbReference>
<protein>
    <recommendedName>
        <fullName evidence="5">Pimeloyl-[acyl-carrier protein] methyl ester esterase</fullName>
        <ecNumber evidence="5">3.1.1.85</ecNumber>
    </recommendedName>
    <alternativeName>
        <fullName evidence="5">Biotin synthesis protein BioH</fullName>
    </alternativeName>
    <alternativeName>
        <fullName evidence="5">Carboxylesterase BioH</fullName>
    </alternativeName>
</protein>
<dbReference type="Gene3D" id="3.40.50.1820">
    <property type="entry name" value="alpha/beta hydrolase"/>
    <property type="match status" value="1"/>
</dbReference>
<feature type="active site" evidence="5">
    <location>
        <position position="233"/>
    </location>
</feature>
<gene>
    <name evidence="5 7" type="primary">bioH</name>
    <name evidence="7" type="ORF">CCS41_04860</name>
</gene>
<evidence type="ECO:0000259" key="6">
    <source>
        <dbReference type="Pfam" id="PF00561"/>
    </source>
</evidence>
<evidence type="ECO:0000313" key="8">
    <source>
        <dbReference type="Proteomes" id="UP000261875"/>
    </source>
</evidence>
<comment type="function">
    <text evidence="5">The physiological role of BioH is to remove the methyl group introduced by BioC when the pimeloyl moiety is complete. It allows to synthesize pimeloyl-ACP via the fatty acid synthetic pathway through the hydrolysis of the ester bonds of pimeloyl-ACP esters.</text>
</comment>
<feature type="binding site" evidence="5">
    <location>
        <begin position="82"/>
        <end position="83"/>
    </location>
    <ligand>
        <name>substrate</name>
    </ligand>
</feature>
<comment type="pathway">
    <text evidence="5">Cofactor biosynthesis; biotin biosynthesis.</text>
</comment>
<comment type="subunit">
    <text evidence="5">Monomer.</text>
</comment>
<keyword evidence="2 5" id="KW-0963">Cytoplasm</keyword>
<evidence type="ECO:0000256" key="5">
    <source>
        <dbReference type="HAMAP-Rule" id="MF_01260"/>
    </source>
</evidence>
<dbReference type="HAMAP" id="MF_01260">
    <property type="entry name" value="Carboxylester"/>
    <property type="match status" value="1"/>
</dbReference>
<keyword evidence="1 5" id="KW-0719">Serine esterase</keyword>
<dbReference type="InterPro" id="IPR029058">
    <property type="entry name" value="AB_hydrolase_fold"/>
</dbReference>
<feature type="active site" description="Nucleophile" evidence="5">
    <location>
        <position position="82"/>
    </location>
</feature>
<evidence type="ECO:0000256" key="2">
    <source>
        <dbReference type="ARBA" id="ARBA00022490"/>
    </source>
</evidence>
<keyword evidence="4 5" id="KW-0378">Hydrolase</keyword>
<dbReference type="InterPro" id="IPR010076">
    <property type="entry name" value="BioH"/>
</dbReference>
<feature type="active site" evidence="5">
    <location>
        <position position="205"/>
    </location>
</feature>
<dbReference type="PANTHER" id="PTHR43194:SF5">
    <property type="entry name" value="PIMELOYL-[ACYL-CARRIER PROTEIN] METHYL ESTER ESTERASE"/>
    <property type="match status" value="1"/>
</dbReference>
<evidence type="ECO:0000256" key="1">
    <source>
        <dbReference type="ARBA" id="ARBA00022487"/>
    </source>
</evidence>
<dbReference type="InterPro" id="IPR000073">
    <property type="entry name" value="AB_hydrolase_1"/>
</dbReference>
<feature type="binding site" evidence="5">
    <location>
        <begin position="143"/>
        <end position="147"/>
    </location>
    <ligand>
        <name>substrate</name>
    </ligand>
</feature>
<reference evidence="7 8" key="1">
    <citation type="submission" date="2017-05" db="EMBL/GenBank/DDBJ databases">
        <title>Genome sequence of Candidatus Fukatsuia symbiotica and Candidatus Hamiltonella defensa from Acyrthosiphon pisum strain 5D.</title>
        <authorList>
            <person name="Patel V.A."/>
            <person name="Chevignon G."/>
            <person name="Russell J.A."/>
            <person name="Oliver K.M."/>
        </authorList>
    </citation>
    <scope>NUCLEOTIDE SEQUENCE [LARGE SCALE GENOMIC DNA]</scope>
    <source>
        <strain evidence="7 8">5D</strain>
    </source>
</reference>
<comment type="subcellular location">
    <subcellularLocation>
        <location evidence="5">Cytoplasm</location>
    </subcellularLocation>
</comment>